<dbReference type="EMBL" id="JAZGQO010000011">
    <property type="protein sequence ID" value="KAK6173885.1"/>
    <property type="molecule type" value="Genomic_DNA"/>
</dbReference>
<comment type="similarity">
    <text evidence="2 7">Belongs to the tetraspanin (TM4SF) family.</text>
</comment>
<comment type="subcellular location">
    <subcellularLocation>
        <location evidence="1 7">Membrane</location>
        <topology evidence="1 7">Multi-pass membrane protein</topology>
    </subcellularLocation>
</comment>
<reference evidence="8 9" key="1">
    <citation type="submission" date="2024-01" db="EMBL/GenBank/DDBJ databases">
        <title>The genome of the rayed Mediterranean limpet Patella caerulea (Linnaeus, 1758).</title>
        <authorList>
            <person name="Anh-Thu Weber A."/>
            <person name="Halstead-Nussloch G."/>
        </authorList>
    </citation>
    <scope>NUCLEOTIDE SEQUENCE [LARGE SCALE GENOMIC DNA]</scope>
    <source>
        <strain evidence="8">AATW-2023a</strain>
        <tissue evidence="8">Whole specimen</tissue>
    </source>
</reference>
<evidence type="ECO:0000256" key="5">
    <source>
        <dbReference type="ARBA" id="ARBA00023136"/>
    </source>
</evidence>
<comment type="caution">
    <text evidence="8">The sequence shown here is derived from an EMBL/GenBank/DDBJ whole genome shotgun (WGS) entry which is preliminary data.</text>
</comment>
<protein>
    <recommendedName>
        <fullName evidence="7">Tetraspanin</fullName>
    </recommendedName>
</protein>
<dbReference type="InterPro" id="IPR008952">
    <property type="entry name" value="Tetraspanin_EC2_sf"/>
</dbReference>
<evidence type="ECO:0000256" key="4">
    <source>
        <dbReference type="ARBA" id="ARBA00022989"/>
    </source>
</evidence>
<dbReference type="PIRSF" id="PIRSF002419">
    <property type="entry name" value="Tetraspanin"/>
    <property type="match status" value="1"/>
</dbReference>
<keyword evidence="9" id="KW-1185">Reference proteome</keyword>
<gene>
    <name evidence="8" type="ORF">SNE40_017263</name>
</gene>
<feature type="transmembrane region" description="Helical" evidence="7">
    <location>
        <begin position="7"/>
        <end position="33"/>
    </location>
</feature>
<name>A0AAN8JEQ3_PATCE</name>
<keyword evidence="5 7" id="KW-0472">Membrane</keyword>
<organism evidence="8 9">
    <name type="scientific">Patella caerulea</name>
    <name type="common">Rayed Mediterranean limpet</name>
    <dbReference type="NCBI Taxonomy" id="87958"/>
    <lineage>
        <taxon>Eukaryota</taxon>
        <taxon>Metazoa</taxon>
        <taxon>Spiralia</taxon>
        <taxon>Lophotrochozoa</taxon>
        <taxon>Mollusca</taxon>
        <taxon>Gastropoda</taxon>
        <taxon>Patellogastropoda</taxon>
        <taxon>Patelloidea</taxon>
        <taxon>Patellidae</taxon>
        <taxon>Patella</taxon>
    </lineage>
</organism>
<evidence type="ECO:0000313" key="9">
    <source>
        <dbReference type="Proteomes" id="UP001347796"/>
    </source>
</evidence>
<proteinExistence type="inferred from homology"/>
<feature type="transmembrane region" description="Helical" evidence="7">
    <location>
        <begin position="53"/>
        <end position="76"/>
    </location>
</feature>
<evidence type="ECO:0000256" key="6">
    <source>
        <dbReference type="PIRSR" id="PIRSR002419-1"/>
    </source>
</evidence>
<feature type="disulfide bond" evidence="6">
    <location>
        <begin position="152"/>
        <end position="184"/>
    </location>
</feature>
<evidence type="ECO:0000313" key="8">
    <source>
        <dbReference type="EMBL" id="KAK6173885.1"/>
    </source>
</evidence>
<dbReference type="Gene3D" id="1.10.1450.10">
    <property type="entry name" value="Tetraspanin"/>
    <property type="match status" value="1"/>
</dbReference>
<dbReference type="Pfam" id="PF00335">
    <property type="entry name" value="Tetraspanin"/>
    <property type="match status" value="1"/>
</dbReference>
<dbReference type="PRINTS" id="PR00259">
    <property type="entry name" value="TMFOUR"/>
</dbReference>
<evidence type="ECO:0000256" key="3">
    <source>
        <dbReference type="ARBA" id="ARBA00022692"/>
    </source>
</evidence>
<dbReference type="SUPFAM" id="SSF48652">
    <property type="entry name" value="Tetraspanin"/>
    <property type="match status" value="1"/>
</dbReference>
<accession>A0AAN8JEQ3</accession>
<feature type="transmembrane region" description="Helical" evidence="7">
    <location>
        <begin position="88"/>
        <end position="110"/>
    </location>
</feature>
<dbReference type="PANTHER" id="PTHR19282">
    <property type="entry name" value="TETRASPANIN"/>
    <property type="match status" value="1"/>
</dbReference>
<evidence type="ECO:0000256" key="7">
    <source>
        <dbReference type="RuleBase" id="RU361218"/>
    </source>
</evidence>
<dbReference type="GO" id="GO:0005886">
    <property type="term" value="C:plasma membrane"/>
    <property type="evidence" value="ECO:0007669"/>
    <property type="project" value="TreeGrafter"/>
</dbReference>
<feature type="disulfide bond" evidence="6">
    <location>
        <begin position="153"/>
        <end position="170"/>
    </location>
</feature>
<keyword evidence="3 7" id="KW-0812">Transmembrane</keyword>
<sequence length="266" mass="29601">MECSGIILISINILFMLIGLAVLIMGVVFKVHFEPLEYAFLDDSDKTDFNLSYAFTTLTYSLMVFGVFIILVALLGFSGAHFKSKIILVAYAVIVMIILVAEITVVTVAVTRGTNAEKEIKDGLEDSLRKYKENDYGVSAKAFNTIWSTFGCCGIDSYADFKDGNITDFCFHKDNTHKLIPVGCCKNVDYEAAHRIDFKQYEECLSNPTEDNAYLTGCYSELKDAVTQCSSVSIGVGIFILIVEVVVIFAAFCQCCREDDKYIRPL</sequence>
<keyword evidence="6" id="KW-1015">Disulfide bond</keyword>
<dbReference type="AlphaFoldDB" id="A0AAN8JEQ3"/>
<keyword evidence="4 7" id="KW-1133">Transmembrane helix</keyword>
<dbReference type="PANTHER" id="PTHR19282:SF544">
    <property type="entry name" value="TETRASPANIN"/>
    <property type="match status" value="1"/>
</dbReference>
<evidence type="ECO:0000256" key="1">
    <source>
        <dbReference type="ARBA" id="ARBA00004141"/>
    </source>
</evidence>
<feature type="transmembrane region" description="Helical" evidence="7">
    <location>
        <begin position="232"/>
        <end position="253"/>
    </location>
</feature>
<evidence type="ECO:0000256" key="2">
    <source>
        <dbReference type="ARBA" id="ARBA00006840"/>
    </source>
</evidence>
<dbReference type="InterPro" id="IPR018499">
    <property type="entry name" value="Tetraspanin/Peripherin"/>
</dbReference>
<dbReference type="InterPro" id="IPR000301">
    <property type="entry name" value="Tetraspanin_animals"/>
</dbReference>
<dbReference type="Proteomes" id="UP001347796">
    <property type="component" value="Unassembled WGS sequence"/>
</dbReference>